<dbReference type="InterPro" id="IPR036396">
    <property type="entry name" value="Cyt_P450_sf"/>
</dbReference>
<evidence type="ECO:0000313" key="3">
    <source>
        <dbReference type="Proteomes" id="UP000789901"/>
    </source>
</evidence>
<keyword evidence="1" id="KW-1133">Transmembrane helix</keyword>
<proteinExistence type="predicted"/>
<dbReference type="InterPro" id="IPR001128">
    <property type="entry name" value="Cyt_P450"/>
</dbReference>
<keyword evidence="1" id="KW-0472">Membrane</keyword>
<name>A0ABN7WCD0_GIGMA</name>
<keyword evidence="1" id="KW-0812">Transmembrane</keyword>
<dbReference type="Proteomes" id="UP000789901">
    <property type="component" value="Unassembled WGS sequence"/>
</dbReference>
<dbReference type="SUPFAM" id="SSF48264">
    <property type="entry name" value="Cytochrome P450"/>
    <property type="match status" value="1"/>
</dbReference>
<dbReference type="Pfam" id="PF00067">
    <property type="entry name" value="p450"/>
    <property type="match status" value="1"/>
</dbReference>
<accession>A0ABN7WCD0</accession>
<evidence type="ECO:0000256" key="1">
    <source>
        <dbReference type="SAM" id="Phobius"/>
    </source>
</evidence>
<gene>
    <name evidence="2" type="ORF">GMARGA_LOCUS29046</name>
</gene>
<evidence type="ECO:0000313" key="2">
    <source>
        <dbReference type="EMBL" id="CAG8826169.1"/>
    </source>
</evidence>
<reference evidence="2 3" key="1">
    <citation type="submission" date="2021-06" db="EMBL/GenBank/DDBJ databases">
        <authorList>
            <person name="Kallberg Y."/>
            <person name="Tangrot J."/>
            <person name="Rosling A."/>
        </authorList>
    </citation>
    <scope>NUCLEOTIDE SEQUENCE [LARGE SCALE GENOMIC DNA]</scope>
    <source>
        <strain evidence="2 3">120-4 pot B 10/14</strain>
    </source>
</reference>
<organism evidence="2 3">
    <name type="scientific">Gigaspora margarita</name>
    <dbReference type="NCBI Taxonomy" id="4874"/>
    <lineage>
        <taxon>Eukaryota</taxon>
        <taxon>Fungi</taxon>
        <taxon>Fungi incertae sedis</taxon>
        <taxon>Mucoromycota</taxon>
        <taxon>Glomeromycotina</taxon>
        <taxon>Glomeromycetes</taxon>
        <taxon>Diversisporales</taxon>
        <taxon>Gigasporaceae</taxon>
        <taxon>Gigaspora</taxon>
    </lineage>
</organism>
<sequence>MYYYLAAIVASFVSYFLYKCYIYPLYLSPLRKIPGPPVDSLILGHYYSLSKDHDKTFSHLAKQYGGIFRFHYLFNKPHLLISDPKLVQTMLISRSYDFTRFGVNNATLKELIGDGVILAEGNSHK</sequence>
<dbReference type="EMBL" id="CAJVQB010038378">
    <property type="protein sequence ID" value="CAG8826169.1"/>
    <property type="molecule type" value="Genomic_DNA"/>
</dbReference>
<protein>
    <submittedName>
        <fullName evidence="2">23969_t:CDS:1</fullName>
    </submittedName>
</protein>
<comment type="caution">
    <text evidence="2">The sequence shown here is derived from an EMBL/GenBank/DDBJ whole genome shotgun (WGS) entry which is preliminary data.</text>
</comment>
<keyword evidence="3" id="KW-1185">Reference proteome</keyword>
<dbReference type="Gene3D" id="1.10.630.10">
    <property type="entry name" value="Cytochrome P450"/>
    <property type="match status" value="1"/>
</dbReference>
<feature type="transmembrane region" description="Helical" evidence="1">
    <location>
        <begin position="6"/>
        <end position="26"/>
    </location>
</feature>